<dbReference type="PROSITE" id="PS51462">
    <property type="entry name" value="NUDIX"/>
    <property type="match status" value="1"/>
</dbReference>
<dbReference type="EMBL" id="JAAXLS010000016">
    <property type="protein sequence ID" value="NKQ55584.1"/>
    <property type="molecule type" value="Genomic_DNA"/>
</dbReference>
<accession>A0ABX1J9K8</accession>
<protein>
    <submittedName>
        <fullName evidence="4">NUDIX domain-containing protein</fullName>
    </submittedName>
</protein>
<dbReference type="InterPro" id="IPR015797">
    <property type="entry name" value="NUDIX_hydrolase-like_dom_sf"/>
</dbReference>
<sequence>MTAIDVVSNGVICYDQQVLLCRHREQDYWTLPGGNVAPGEPIEDSLLRTLRESLRLPVHDYSFVVILECMEPESKPPHHEVRFLFDVNLAHPVQDTIQGDTELKWFWWGNIDSVDIRPRPIAEQLRDPLMENRVWAPWIATAKTSG</sequence>
<keyword evidence="5" id="KW-1185">Reference proteome</keyword>
<name>A0ABX1J9K8_9PSEU</name>
<organism evidence="4 5">
    <name type="scientific">Amycolatopsis acididurans</name>
    <dbReference type="NCBI Taxonomy" id="2724524"/>
    <lineage>
        <taxon>Bacteria</taxon>
        <taxon>Bacillati</taxon>
        <taxon>Actinomycetota</taxon>
        <taxon>Actinomycetes</taxon>
        <taxon>Pseudonocardiales</taxon>
        <taxon>Pseudonocardiaceae</taxon>
        <taxon>Amycolatopsis</taxon>
    </lineage>
</organism>
<feature type="domain" description="Nudix hydrolase" evidence="3">
    <location>
        <begin position="2"/>
        <end position="129"/>
    </location>
</feature>
<evidence type="ECO:0000313" key="4">
    <source>
        <dbReference type="EMBL" id="NKQ55584.1"/>
    </source>
</evidence>
<evidence type="ECO:0000256" key="2">
    <source>
        <dbReference type="ARBA" id="ARBA00022801"/>
    </source>
</evidence>
<evidence type="ECO:0000259" key="3">
    <source>
        <dbReference type="PROSITE" id="PS51462"/>
    </source>
</evidence>
<reference evidence="4 5" key="1">
    <citation type="submission" date="2020-04" db="EMBL/GenBank/DDBJ databases">
        <title>Novel species.</title>
        <authorList>
            <person name="Teo W.F.A."/>
            <person name="Lipun K."/>
            <person name="Srisuk N."/>
            <person name="Duangmal K."/>
        </authorList>
    </citation>
    <scope>NUCLEOTIDE SEQUENCE [LARGE SCALE GENOMIC DNA]</scope>
    <source>
        <strain evidence="4 5">K13G38</strain>
    </source>
</reference>
<keyword evidence="2" id="KW-0378">Hydrolase</keyword>
<dbReference type="PANTHER" id="PTHR43046:SF14">
    <property type="entry name" value="MUTT_NUDIX FAMILY PROTEIN"/>
    <property type="match status" value="1"/>
</dbReference>
<dbReference type="RefSeq" id="WP_168518630.1">
    <property type="nucleotide sequence ID" value="NZ_JAAXLS010000016.1"/>
</dbReference>
<comment type="cofactor">
    <cofactor evidence="1">
        <name>Mg(2+)</name>
        <dbReference type="ChEBI" id="CHEBI:18420"/>
    </cofactor>
</comment>
<comment type="caution">
    <text evidence="4">The sequence shown here is derived from an EMBL/GenBank/DDBJ whole genome shotgun (WGS) entry which is preliminary data.</text>
</comment>
<dbReference type="Gene3D" id="3.90.79.10">
    <property type="entry name" value="Nucleoside Triphosphate Pyrophosphohydrolase"/>
    <property type="match status" value="1"/>
</dbReference>
<dbReference type="Proteomes" id="UP000715441">
    <property type="component" value="Unassembled WGS sequence"/>
</dbReference>
<dbReference type="SUPFAM" id="SSF55811">
    <property type="entry name" value="Nudix"/>
    <property type="match status" value="1"/>
</dbReference>
<dbReference type="Pfam" id="PF00293">
    <property type="entry name" value="NUDIX"/>
    <property type="match status" value="1"/>
</dbReference>
<dbReference type="PANTHER" id="PTHR43046">
    <property type="entry name" value="GDP-MANNOSE MANNOSYL HYDROLASE"/>
    <property type="match status" value="1"/>
</dbReference>
<evidence type="ECO:0000313" key="5">
    <source>
        <dbReference type="Proteomes" id="UP000715441"/>
    </source>
</evidence>
<gene>
    <name evidence="4" type="ORF">HFP15_22120</name>
</gene>
<proteinExistence type="predicted"/>
<dbReference type="InterPro" id="IPR000086">
    <property type="entry name" value="NUDIX_hydrolase_dom"/>
</dbReference>
<evidence type="ECO:0000256" key="1">
    <source>
        <dbReference type="ARBA" id="ARBA00001946"/>
    </source>
</evidence>